<evidence type="ECO:0000313" key="1">
    <source>
        <dbReference type="EMBL" id="EFP96072.1"/>
    </source>
</evidence>
<sequence length="59" mass="6754">MFIKISFIASFLLLNNQVQVNLINNDIRENISFDHLSQANTLLTCPIGDIYCDVILRDL</sequence>
<name>E3BLJ0_9VIBR</name>
<dbReference type="EMBL" id="AEIU01000081">
    <property type="protein sequence ID" value="EFP96072.1"/>
    <property type="molecule type" value="Genomic_DNA"/>
</dbReference>
<dbReference type="AlphaFoldDB" id="E3BLJ0"/>
<dbReference type="Proteomes" id="UP000002943">
    <property type="component" value="Unassembled WGS sequence"/>
</dbReference>
<organism evidence="1 2">
    <name type="scientific">Vibrio caribbeanicus ATCC BAA-2122</name>
    <dbReference type="NCBI Taxonomy" id="796620"/>
    <lineage>
        <taxon>Bacteria</taxon>
        <taxon>Pseudomonadati</taxon>
        <taxon>Pseudomonadota</taxon>
        <taxon>Gammaproteobacteria</taxon>
        <taxon>Vibrionales</taxon>
        <taxon>Vibrionaceae</taxon>
        <taxon>Vibrio</taxon>
    </lineage>
</organism>
<accession>E3BLJ0</accession>
<proteinExistence type="predicted"/>
<dbReference type="eggNOG" id="ENOG5031Q5U">
    <property type="taxonomic scope" value="Bacteria"/>
</dbReference>
<evidence type="ECO:0000313" key="2">
    <source>
        <dbReference type="Proteomes" id="UP000002943"/>
    </source>
</evidence>
<gene>
    <name evidence="1" type="ORF">VIBC2010_14354</name>
</gene>
<protein>
    <submittedName>
        <fullName evidence="1">Uncharacterized protein</fullName>
    </submittedName>
</protein>
<comment type="caution">
    <text evidence="1">The sequence shown here is derived from an EMBL/GenBank/DDBJ whole genome shotgun (WGS) entry which is preliminary data.</text>
</comment>
<keyword evidence="2" id="KW-1185">Reference proteome</keyword>
<reference evidence="1 2" key="1">
    <citation type="journal article" date="2012" name="Int. J. Syst. Evol. Microbiol.">
        <title>Vibrio caribbeanicus sp. nov., isolated from the marine sponge Scleritoderma cyanea.</title>
        <authorList>
            <person name="Hoffmann M."/>
            <person name="Monday S.R."/>
            <person name="Allard M.W."/>
            <person name="Strain E.A."/>
            <person name="Whittaker P."/>
            <person name="Naum M."/>
            <person name="McCarthy P.J."/>
            <person name="Lopez J.V."/>
            <person name="Fischer M."/>
            <person name="Brown E.W."/>
        </authorList>
    </citation>
    <scope>NUCLEOTIDE SEQUENCE [LARGE SCALE GENOMIC DNA]</scope>
    <source>
        <strain evidence="1 2">ATCC BAA-2122</strain>
    </source>
</reference>